<evidence type="ECO:0000313" key="3">
    <source>
        <dbReference type="Proteomes" id="UP000076837"/>
    </source>
</evidence>
<protein>
    <submittedName>
        <fullName evidence="2">Transferase</fullName>
    </submittedName>
</protein>
<dbReference type="STRING" id="5454.A0A163AZK2"/>
<dbReference type="SFLD" id="SFLDG00358">
    <property type="entry name" value="Main_(cytGST)"/>
    <property type="match status" value="1"/>
</dbReference>
<dbReference type="PROSITE" id="PS50405">
    <property type="entry name" value="GST_CTER"/>
    <property type="match status" value="1"/>
</dbReference>
<dbReference type="SUPFAM" id="SSF52833">
    <property type="entry name" value="Thioredoxin-like"/>
    <property type="match status" value="1"/>
</dbReference>
<evidence type="ECO:0000256" key="1">
    <source>
        <dbReference type="ARBA" id="ARBA00007409"/>
    </source>
</evidence>
<dbReference type="EMBL" id="JYNV01000244">
    <property type="protein sequence ID" value="KZM21485.1"/>
    <property type="molecule type" value="Genomic_DNA"/>
</dbReference>
<keyword evidence="3" id="KW-1185">Reference proteome</keyword>
<dbReference type="InterPro" id="IPR004046">
    <property type="entry name" value="GST_C"/>
</dbReference>
<dbReference type="InterPro" id="IPR036282">
    <property type="entry name" value="Glutathione-S-Trfase_C_sf"/>
</dbReference>
<dbReference type="PANTHER" id="PTHR44051:SF23">
    <property type="entry name" value="GLUTATHIONE S-TRANSFERASE-LIKE PROTEIN TPCF"/>
    <property type="match status" value="1"/>
</dbReference>
<comment type="caution">
    <text evidence="2">The sequence shown here is derived from an EMBL/GenBank/DDBJ whole genome shotgun (WGS) entry which is preliminary data.</text>
</comment>
<dbReference type="Pfam" id="PF13409">
    <property type="entry name" value="GST_N_2"/>
    <property type="match status" value="1"/>
</dbReference>
<dbReference type="GO" id="GO:0016740">
    <property type="term" value="F:transferase activity"/>
    <property type="evidence" value="ECO:0007669"/>
    <property type="project" value="UniProtKB-KW"/>
</dbReference>
<reference evidence="2 3" key="1">
    <citation type="journal article" date="2016" name="Sci. Rep.">
        <title>Draft genome sequencing and secretome analysis of fungal phytopathogen Ascochyta rabiei provides insight into the necrotrophic effector repertoire.</title>
        <authorList>
            <person name="Verma S."/>
            <person name="Gazara R.K."/>
            <person name="Nizam S."/>
            <person name="Parween S."/>
            <person name="Chattopadhyay D."/>
            <person name="Verma P.K."/>
        </authorList>
    </citation>
    <scope>NUCLEOTIDE SEQUENCE [LARGE SCALE GENOMIC DNA]</scope>
    <source>
        <strain evidence="2 3">ArDII</strain>
    </source>
</reference>
<proteinExistence type="inferred from homology"/>
<organism evidence="2 3">
    <name type="scientific">Didymella rabiei</name>
    <name type="common">Chickpea ascochyta blight fungus</name>
    <name type="synonym">Mycosphaerella rabiei</name>
    <dbReference type="NCBI Taxonomy" id="5454"/>
    <lineage>
        <taxon>Eukaryota</taxon>
        <taxon>Fungi</taxon>
        <taxon>Dikarya</taxon>
        <taxon>Ascomycota</taxon>
        <taxon>Pezizomycotina</taxon>
        <taxon>Dothideomycetes</taxon>
        <taxon>Pleosporomycetidae</taxon>
        <taxon>Pleosporales</taxon>
        <taxon>Pleosporineae</taxon>
        <taxon>Didymellaceae</taxon>
        <taxon>Ascochyta</taxon>
    </lineage>
</organism>
<keyword evidence="2" id="KW-0808">Transferase</keyword>
<sequence>MSSDQSLKPITIYGKHGPNPPKVRMLCDELNIPYTLIDTPFPDLKKPDFLAVNPNGRMPAIHDPNTDLTLWESGAILEYLVEKYDTEHAVSFAPGSNDAQLARQWLFFQVSGQGPYYGQAVWFTKYHPEQLASAQDRYYREIERVTSVLDGHLAKQDKGSDGPWLVGGKFSYADLAFVPWQYFIDLGLKGKLDLSPYKEVAGWLERLVARKAIKKAIDEFPSVTANTKES</sequence>
<dbReference type="InterPro" id="IPR010987">
    <property type="entry name" value="Glutathione-S-Trfase_C-like"/>
</dbReference>
<dbReference type="PROSITE" id="PS50404">
    <property type="entry name" value="GST_NTER"/>
    <property type="match status" value="1"/>
</dbReference>
<dbReference type="InterPro" id="IPR036249">
    <property type="entry name" value="Thioredoxin-like_sf"/>
</dbReference>
<name>A0A163AZK2_DIDRA</name>
<dbReference type="CDD" id="cd03048">
    <property type="entry name" value="GST_N_Ure2p_like"/>
    <property type="match status" value="1"/>
</dbReference>
<dbReference type="InterPro" id="IPR004045">
    <property type="entry name" value="Glutathione_S-Trfase_N"/>
</dbReference>
<gene>
    <name evidence="2" type="ORF">ST47_g7330</name>
</gene>
<dbReference type="SFLD" id="SFLDG01151">
    <property type="entry name" value="Main.2:_Nu-like"/>
    <property type="match status" value="1"/>
</dbReference>
<dbReference type="AlphaFoldDB" id="A0A163AZK2"/>
<dbReference type="PANTHER" id="PTHR44051">
    <property type="entry name" value="GLUTATHIONE S-TRANSFERASE-RELATED"/>
    <property type="match status" value="1"/>
</dbReference>
<dbReference type="Gene3D" id="3.40.30.10">
    <property type="entry name" value="Glutaredoxin"/>
    <property type="match status" value="1"/>
</dbReference>
<dbReference type="Proteomes" id="UP000076837">
    <property type="component" value="Unassembled WGS sequence"/>
</dbReference>
<dbReference type="Pfam" id="PF00043">
    <property type="entry name" value="GST_C"/>
    <property type="match status" value="1"/>
</dbReference>
<dbReference type="Gene3D" id="1.20.1050.10">
    <property type="match status" value="1"/>
</dbReference>
<dbReference type="SFLD" id="SFLDS00019">
    <property type="entry name" value="Glutathione_Transferase_(cytos"/>
    <property type="match status" value="1"/>
</dbReference>
<accession>A0A163AZK2</accession>
<comment type="similarity">
    <text evidence="1">Belongs to the GST superfamily.</text>
</comment>
<dbReference type="InterPro" id="IPR040079">
    <property type="entry name" value="Glutathione_S-Trfase"/>
</dbReference>
<dbReference type="SUPFAM" id="SSF47616">
    <property type="entry name" value="GST C-terminal domain-like"/>
    <property type="match status" value="1"/>
</dbReference>
<evidence type="ECO:0000313" key="2">
    <source>
        <dbReference type="EMBL" id="KZM21485.1"/>
    </source>
</evidence>
<dbReference type="OrthoDB" id="422574at2759"/>